<protein>
    <recommendedName>
        <fullName evidence="2">Cas12f1-like TNB domain-containing protein</fullName>
    </recommendedName>
</protein>
<keyword evidence="1" id="KW-0238">DNA-binding</keyword>
<accession>A0A5J4F4R4</accession>
<dbReference type="InterPro" id="IPR010095">
    <property type="entry name" value="Cas12f1-like_TNB"/>
</dbReference>
<feature type="domain" description="Cas12f1-like TNB" evidence="2">
    <location>
        <begin position="17"/>
        <end position="83"/>
    </location>
</feature>
<organism evidence="3 4">
    <name type="scientific">Microcystis aeruginosa NIES-4325</name>
    <dbReference type="NCBI Taxonomy" id="2569534"/>
    <lineage>
        <taxon>Bacteria</taxon>
        <taxon>Bacillati</taxon>
        <taxon>Cyanobacteriota</taxon>
        <taxon>Cyanophyceae</taxon>
        <taxon>Oscillatoriophycideae</taxon>
        <taxon>Chroococcales</taxon>
        <taxon>Microcystaceae</taxon>
        <taxon>Microcystis</taxon>
    </lineage>
</organism>
<proteinExistence type="predicted"/>
<dbReference type="Pfam" id="PF07282">
    <property type="entry name" value="Cas12f1-like_TNB"/>
    <property type="match status" value="1"/>
</dbReference>
<evidence type="ECO:0000256" key="1">
    <source>
        <dbReference type="ARBA" id="ARBA00023125"/>
    </source>
</evidence>
<dbReference type="EMBL" id="BJKP01000005">
    <property type="protein sequence ID" value="GEA26276.1"/>
    <property type="molecule type" value="Genomic_DNA"/>
</dbReference>
<reference evidence="3 4" key="1">
    <citation type="journal article" date="2019" name="FEMS Microbiol. Lett.">
        <title>A novel salt-tolerant genotype illuminates the sucrose gene evolution in freshwater bloom-forming cyanobacterium Microcystis aeruginosa.</title>
        <authorList>
            <person name="Tanabe Y."/>
            <person name="Yamaguchi H."/>
            <person name="Sano T."/>
            <person name="Kawachi M."/>
        </authorList>
    </citation>
    <scope>NUCLEOTIDE SEQUENCE [LARGE SCALE GENOMIC DNA]</scope>
    <source>
        <strain evidence="3 4">NIES-4325</strain>
    </source>
</reference>
<evidence type="ECO:0000313" key="4">
    <source>
        <dbReference type="Proteomes" id="UP000376575"/>
    </source>
</evidence>
<comment type="caution">
    <text evidence="3">The sequence shown here is derived from an EMBL/GenBank/DDBJ whole genome shotgun (WGS) entry which is preliminary data.</text>
</comment>
<gene>
    <name evidence="3" type="ORF">MiAbW_00826</name>
</gene>
<name>A0A5J4F4R4_MICAE</name>
<evidence type="ECO:0000259" key="2">
    <source>
        <dbReference type="Pfam" id="PF07282"/>
    </source>
</evidence>
<dbReference type="Proteomes" id="UP000376575">
    <property type="component" value="Unassembled WGS sequence"/>
</dbReference>
<dbReference type="GO" id="GO:0003677">
    <property type="term" value="F:DNA binding"/>
    <property type="evidence" value="ECO:0007669"/>
    <property type="project" value="UniProtKB-KW"/>
</dbReference>
<evidence type="ECO:0000313" key="3">
    <source>
        <dbReference type="EMBL" id="GEA26276.1"/>
    </source>
</evidence>
<sequence length="101" mass="11624">MVRNHNLAKAISDCGLGMFCTMLKYKAEWEGKTYIEVDRFFPSSKTCNVCLNQVCILSLDVRIWTCEHSQTTHDRDINAATNIKNEALRILALSYVKGYFR</sequence>
<dbReference type="AlphaFoldDB" id="A0A5J4F4R4"/>